<accession>A0AAD2CH47</accession>
<evidence type="ECO:0000256" key="1">
    <source>
        <dbReference type="SAM" id="MobiDB-lite"/>
    </source>
</evidence>
<protein>
    <submittedName>
        <fullName evidence="3">Uncharacterized protein</fullName>
    </submittedName>
</protein>
<evidence type="ECO:0000313" key="4">
    <source>
        <dbReference type="Proteomes" id="UP001295423"/>
    </source>
</evidence>
<evidence type="ECO:0000256" key="2">
    <source>
        <dbReference type="SAM" id="SignalP"/>
    </source>
</evidence>
<feature type="chain" id="PRO_5042128788" evidence="2">
    <location>
        <begin position="17"/>
        <end position="288"/>
    </location>
</feature>
<dbReference type="Proteomes" id="UP001295423">
    <property type="component" value="Unassembled WGS sequence"/>
</dbReference>
<comment type="caution">
    <text evidence="3">The sequence shown here is derived from an EMBL/GenBank/DDBJ whole genome shotgun (WGS) entry which is preliminary data.</text>
</comment>
<evidence type="ECO:0000313" key="3">
    <source>
        <dbReference type="EMBL" id="CAJ1934630.1"/>
    </source>
</evidence>
<sequence length="288" mass="30319">MIKTFALLLALNSVNAAANKCACEAQKHNFTIDCGGGSASNNNTTDDVAAAAAAAASMTTVTDALTYLQTNGCSSDCISELCEKNFFIVQSHYDHCLDDDIPSEIGADLMQNFQAQCFSCAIVRQEIDGALQCPTLDLDCTDGTGSAAYDRLVSKGCNELFQCTSANCKDDWLLLQVVRAMCGIDSLSVAAQRGYHSLEEPCKAFQCNLSLDVITKTLECSVEDLLSDGDFDHDHNDHDHDEDDGDGGNKSGPSMAPTGGNVPATDSGAAKFALGTIVAIVVAAVALF</sequence>
<gene>
    <name evidence="3" type="ORF">CYCCA115_LOCUS3971</name>
</gene>
<organism evidence="3 4">
    <name type="scientific">Cylindrotheca closterium</name>
    <dbReference type="NCBI Taxonomy" id="2856"/>
    <lineage>
        <taxon>Eukaryota</taxon>
        <taxon>Sar</taxon>
        <taxon>Stramenopiles</taxon>
        <taxon>Ochrophyta</taxon>
        <taxon>Bacillariophyta</taxon>
        <taxon>Bacillariophyceae</taxon>
        <taxon>Bacillariophycidae</taxon>
        <taxon>Bacillariales</taxon>
        <taxon>Bacillariaceae</taxon>
        <taxon>Cylindrotheca</taxon>
    </lineage>
</organism>
<name>A0AAD2CH47_9STRA</name>
<keyword evidence="2" id="KW-0732">Signal</keyword>
<reference evidence="3" key="1">
    <citation type="submission" date="2023-08" db="EMBL/GenBank/DDBJ databases">
        <authorList>
            <person name="Audoor S."/>
            <person name="Bilcke G."/>
        </authorList>
    </citation>
    <scope>NUCLEOTIDE SEQUENCE</scope>
</reference>
<dbReference type="AlphaFoldDB" id="A0AAD2CH47"/>
<keyword evidence="4" id="KW-1185">Reference proteome</keyword>
<dbReference type="EMBL" id="CAKOGP040000347">
    <property type="protein sequence ID" value="CAJ1934630.1"/>
    <property type="molecule type" value="Genomic_DNA"/>
</dbReference>
<feature type="signal peptide" evidence="2">
    <location>
        <begin position="1"/>
        <end position="16"/>
    </location>
</feature>
<proteinExistence type="predicted"/>
<feature type="region of interest" description="Disordered" evidence="1">
    <location>
        <begin position="231"/>
        <end position="262"/>
    </location>
</feature>